<reference evidence="5 6" key="1">
    <citation type="submission" date="2020-08" db="EMBL/GenBank/DDBJ databases">
        <title>Cohnella phylogeny.</title>
        <authorList>
            <person name="Dunlap C."/>
        </authorList>
    </citation>
    <scope>NUCLEOTIDE SEQUENCE [LARGE SCALE GENOMIC DNA]</scope>
    <source>
        <strain evidence="5 6">DSM 25239</strain>
    </source>
</reference>
<proteinExistence type="predicted"/>
<gene>
    <name evidence="5" type="ORF">H7B90_18025</name>
</gene>
<keyword evidence="2" id="KW-0442">Lipid degradation</keyword>
<dbReference type="PANTHER" id="PTHR10272:SF0">
    <property type="entry name" value="PLATELET-ACTIVATING FACTOR ACETYLHYDROLASE"/>
    <property type="match status" value="1"/>
</dbReference>
<dbReference type="GO" id="GO:0016042">
    <property type="term" value="P:lipid catabolic process"/>
    <property type="evidence" value="ECO:0007669"/>
    <property type="project" value="UniProtKB-KW"/>
</dbReference>
<dbReference type="EMBL" id="JACJVR010000070">
    <property type="protein sequence ID" value="MBB6693306.1"/>
    <property type="molecule type" value="Genomic_DNA"/>
</dbReference>
<dbReference type="Pfam" id="PF12697">
    <property type="entry name" value="Abhydrolase_6"/>
    <property type="match status" value="1"/>
</dbReference>
<dbReference type="Gene3D" id="3.40.50.1820">
    <property type="entry name" value="alpha/beta hydrolase"/>
    <property type="match status" value="1"/>
</dbReference>
<dbReference type="AlphaFoldDB" id="A0A841TYF9"/>
<organism evidence="5 6">
    <name type="scientific">Cohnella xylanilytica</name>
    <dbReference type="NCBI Taxonomy" id="557555"/>
    <lineage>
        <taxon>Bacteria</taxon>
        <taxon>Bacillati</taxon>
        <taxon>Bacillota</taxon>
        <taxon>Bacilli</taxon>
        <taxon>Bacillales</taxon>
        <taxon>Paenibacillaceae</taxon>
        <taxon>Cohnella</taxon>
    </lineage>
</organism>
<evidence type="ECO:0000259" key="4">
    <source>
        <dbReference type="Pfam" id="PF12697"/>
    </source>
</evidence>
<keyword evidence="3" id="KW-0443">Lipid metabolism</keyword>
<dbReference type="PIRSF" id="PIRSF031982">
    <property type="entry name" value="UCP031982_abhydr"/>
    <property type="match status" value="1"/>
</dbReference>
<dbReference type="GO" id="GO:0003847">
    <property type="term" value="F:1-alkyl-2-acetylglycerophosphocholine esterase activity"/>
    <property type="evidence" value="ECO:0007669"/>
    <property type="project" value="TreeGrafter"/>
</dbReference>
<evidence type="ECO:0000313" key="6">
    <source>
        <dbReference type="Proteomes" id="UP000553776"/>
    </source>
</evidence>
<dbReference type="InterPro" id="IPR029058">
    <property type="entry name" value="AB_hydrolase_fold"/>
</dbReference>
<evidence type="ECO:0000256" key="1">
    <source>
        <dbReference type="ARBA" id="ARBA00022801"/>
    </source>
</evidence>
<keyword evidence="1 5" id="KW-0378">Hydrolase</keyword>
<name>A0A841TYF9_9BACL</name>
<sequence length="281" mass="30888">MTVMYPTDEPEKEERLGPYSVEAARDASPRAGIHPLVLLSHGTGGTPFVYRSIARHLARNGFIVGLPEHPHNNRNDNSWEGTVQNLLHRPRHLRLAADWFYQDEAFKGLVKPEGHSVIGHSMGGYTALAAAGGVPASFPHESPDGRAQPIDVERDPRIRSIVLLAPASVWFREEGALSGVRLPILMLDAERDPYTPPYHAQIVLNGVADPSKVRYRTVKNAGHFAFLSPFPAEMVSTSFLPSQDPPGFDRAGFHVELQDEIAKFLAASDEKADRPAAPVKE</sequence>
<dbReference type="SUPFAM" id="SSF53474">
    <property type="entry name" value="alpha/beta-Hydrolases"/>
    <property type="match status" value="1"/>
</dbReference>
<evidence type="ECO:0000256" key="3">
    <source>
        <dbReference type="ARBA" id="ARBA00023098"/>
    </source>
</evidence>
<dbReference type="Proteomes" id="UP000553776">
    <property type="component" value="Unassembled WGS sequence"/>
</dbReference>
<evidence type="ECO:0000313" key="5">
    <source>
        <dbReference type="EMBL" id="MBB6693306.1"/>
    </source>
</evidence>
<evidence type="ECO:0000256" key="2">
    <source>
        <dbReference type="ARBA" id="ARBA00022963"/>
    </source>
</evidence>
<feature type="domain" description="AB hydrolase-1" evidence="4">
    <location>
        <begin position="37"/>
        <end position="166"/>
    </location>
</feature>
<accession>A0A841TYF9</accession>
<dbReference type="RefSeq" id="WP_185137287.1">
    <property type="nucleotide sequence ID" value="NZ_JACJVR010000070.1"/>
</dbReference>
<dbReference type="PANTHER" id="PTHR10272">
    <property type="entry name" value="PLATELET-ACTIVATING FACTOR ACETYLHYDROLASE"/>
    <property type="match status" value="1"/>
</dbReference>
<protein>
    <submittedName>
        <fullName evidence="5">Alpha/beta fold hydrolase</fullName>
    </submittedName>
</protein>
<dbReference type="InterPro" id="IPR000073">
    <property type="entry name" value="AB_hydrolase_1"/>
</dbReference>
<comment type="caution">
    <text evidence="5">The sequence shown here is derived from an EMBL/GenBank/DDBJ whole genome shotgun (WGS) entry which is preliminary data.</text>
</comment>
<keyword evidence="6" id="KW-1185">Reference proteome</keyword>
<dbReference type="InterPro" id="IPR016986">
    <property type="entry name" value="UCP031982_abhydr"/>
</dbReference>